<dbReference type="Pfam" id="PF14125">
    <property type="entry name" value="DUF4292"/>
    <property type="match status" value="1"/>
</dbReference>
<name>A0ABW6A2X3_9BACT</name>
<proteinExistence type="predicted"/>
<gene>
    <name evidence="1" type="ORF">ACFS6H_05235</name>
</gene>
<protein>
    <submittedName>
        <fullName evidence="1">DUF4292 domain-containing protein</fullName>
    </submittedName>
</protein>
<accession>A0ABW6A2X3</accession>
<comment type="caution">
    <text evidence="1">The sequence shown here is derived from an EMBL/GenBank/DDBJ whole genome shotgun (WGS) entry which is preliminary data.</text>
</comment>
<sequence>MRFIILIASIGILFSSCRGTRKIQTAISKSDSTLTTPMPKDTLAPAVKEDSAAVIKEVLGKLNAQYIDFTTFSAKLDVDYVGSDGKKENVNAKLQMYKDSIIWVSITGLLNIEGVRAIVTRDSVKILNKLDKKYTARSVAYLQEVSGLPLDLPALQDLLLGNPVFVDTTALSYTKDNNRLLLLSRGELFKHLLTLTDNENVLIFSKLDDLDARRNRTSDLSYDNYENKKGVNFSTKRRIAISDKTKLDIKLDFKNYSFNETLSFPFSVPKNYKRN</sequence>
<evidence type="ECO:0000313" key="1">
    <source>
        <dbReference type="EMBL" id="MFD2919107.1"/>
    </source>
</evidence>
<dbReference type="RefSeq" id="WP_386095970.1">
    <property type="nucleotide sequence ID" value="NZ_JBHUOZ010000001.1"/>
</dbReference>
<organism evidence="1 2">
    <name type="scientific">Terrimonas rubra</name>
    <dbReference type="NCBI Taxonomy" id="1035890"/>
    <lineage>
        <taxon>Bacteria</taxon>
        <taxon>Pseudomonadati</taxon>
        <taxon>Bacteroidota</taxon>
        <taxon>Chitinophagia</taxon>
        <taxon>Chitinophagales</taxon>
        <taxon>Chitinophagaceae</taxon>
        <taxon>Terrimonas</taxon>
    </lineage>
</organism>
<dbReference type="InterPro" id="IPR025634">
    <property type="entry name" value="DUF4292"/>
</dbReference>
<dbReference type="Proteomes" id="UP001597511">
    <property type="component" value="Unassembled WGS sequence"/>
</dbReference>
<keyword evidence="2" id="KW-1185">Reference proteome</keyword>
<evidence type="ECO:0000313" key="2">
    <source>
        <dbReference type="Proteomes" id="UP001597511"/>
    </source>
</evidence>
<dbReference type="Gene3D" id="2.50.20.10">
    <property type="entry name" value="Lipoprotein localisation LolA/LolB/LppX"/>
    <property type="match status" value="1"/>
</dbReference>
<reference evidence="2" key="1">
    <citation type="journal article" date="2019" name="Int. J. Syst. Evol. Microbiol.">
        <title>The Global Catalogue of Microorganisms (GCM) 10K type strain sequencing project: providing services to taxonomists for standard genome sequencing and annotation.</title>
        <authorList>
            <consortium name="The Broad Institute Genomics Platform"/>
            <consortium name="The Broad Institute Genome Sequencing Center for Infectious Disease"/>
            <person name="Wu L."/>
            <person name="Ma J."/>
        </authorList>
    </citation>
    <scope>NUCLEOTIDE SEQUENCE [LARGE SCALE GENOMIC DNA]</scope>
    <source>
        <strain evidence="2">KCTC 23299</strain>
    </source>
</reference>
<dbReference type="EMBL" id="JBHUOZ010000001">
    <property type="protein sequence ID" value="MFD2919107.1"/>
    <property type="molecule type" value="Genomic_DNA"/>
</dbReference>
<dbReference type="PROSITE" id="PS51257">
    <property type="entry name" value="PROKAR_LIPOPROTEIN"/>
    <property type="match status" value="1"/>
</dbReference>